<dbReference type="Pfam" id="PF05016">
    <property type="entry name" value="ParE_toxin"/>
    <property type="match status" value="1"/>
</dbReference>
<evidence type="ECO:0000313" key="3">
    <source>
        <dbReference type="Proteomes" id="UP000321513"/>
    </source>
</evidence>
<proteinExistence type="predicted"/>
<keyword evidence="3" id="KW-1185">Reference proteome</keyword>
<dbReference type="InterPro" id="IPR007712">
    <property type="entry name" value="RelE/ParE_toxin"/>
</dbReference>
<dbReference type="EMBL" id="BJYT01000027">
    <property type="protein sequence ID" value="GEO11729.1"/>
    <property type="molecule type" value="Genomic_DNA"/>
</dbReference>
<protein>
    <submittedName>
        <fullName evidence="2">Toxin, RelE family protein</fullName>
    </submittedName>
</protein>
<dbReference type="AlphaFoldDB" id="A0A512BIC2"/>
<organism evidence="2 3">
    <name type="scientific">Segetibacter aerophilus</name>
    <dbReference type="NCBI Taxonomy" id="670293"/>
    <lineage>
        <taxon>Bacteria</taxon>
        <taxon>Pseudomonadati</taxon>
        <taxon>Bacteroidota</taxon>
        <taxon>Chitinophagia</taxon>
        <taxon>Chitinophagales</taxon>
        <taxon>Chitinophagaceae</taxon>
        <taxon>Segetibacter</taxon>
    </lineage>
</organism>
<dbReference type="RefSeq" id="WP_147205840.1">
    <property type="nucleotide sequence ID" value="NZ_BJYT01000027.1"/>
</dbReference>
<dbReference type="OrthoDB" id="595476at2"/>
<dbReference type="Gene3D" id="3.30.2310.20">
    <property type="entry name" value="RelE-like"/>
    <property type="match status" value="1"/>
</dbReference>
<evidence type="ECO:0000313" key="2">
    <source>
        <dbReference type="EMBL" id="GEO11729.1"/>
    </source>
</evidence>
<dbReference type="Proteomes" id="UP000321513">
    <property type="component" value="Unassembled WGS sequence"/>
</dbReference>
<comment type="caution">
    <text evidence="2">The sequence shown here is derived from an EMBL/GenBank/DDBJ whole genome shotgun (WGS) entry which is preliminary data.</text>
</comment>
<gene>
    <name evidence="2" type="ORF">SAE01_42250</name>
</gene>
<reference evidence="2 3" key="1">
    <citation type="submission" date="2019-07" db="EMBL/GenBank/DDBJ databases">
        <title>Whole genome shotgun sequence of Segetibacter aerophilus NBRC 106135.</title>
        <authorList>
            <person name="Hosoyama A."/>
            <person name="Uohara A."/>
            <person name="Ohji S."/>
            <person name="Ichikawa N."/>
        </authorList>
    </citation>
    <scope>NUCLEOTIDE SEQUENCE [LARGE SCALE GENOMIC DNA]</scope>
    <source>
        <strain evidence="2 3">NBRC 106135</strain>
    </source>
</reference>
<keyword evidence="1" id="KW-1277">Toxin-antitoxin system</keyword>
<dbReference type="InterPro" id="IPR035093">
    <property type="entry name" value="RelE/ParE_toxin_dom_sf"/>
</dbReference>
<name>A0A512BIC2_9BACT</name>
<evidence type="ECO:0000256" key="1">
    <source>
        <dbReference type="ARBA" id="ARBA00022649"/>
    </source>
</evidence>
<sequence>MSYNIIVQTEAILDIQAAFEWYEEAKDGLGFDLINEIETCYHKISIHPQHYGFTTRNYRSIRTRRFPYQIIFEIIDDKIFVYGFFHCKRKGKK</sequence>
<accession>A0A512BIC2</accession>